<dbReference type="AlphaFoldDB" id="A0A922MPA0"/>
<dbReference type="EMBL" id="JACEFF010000290">
    <property type="protein sequence ID" value="KAH9640193.1"/>
    <property type="molecule type" value="Genomic_DNA"/>
</dbReference>
<feature type="compositionally biased region" description="Basic and acidic residues" evidence="2">
    <location>
        <begin position="106"/>
        <end position="121"/>
    </location>
</feature>
<evidence type="ECO:0000256" key="2">
    <source>
        <dbReference type="SAM" id="MobiDB-lite"/>
    </source>
</evidence>
<evidence type="ECO:0000259" key="3">
    <source>
        <dbReference type="PROSITE" id="PS50158"/>
    </source>
</evidence>
<evidence type="ECO:0000256" key="1">
    <source>
        <dbReference type="PROSITE-ProRule" id="PRU00047"/>
    </source>
</evidence>
<dbReference type="Gene3D" id="2.40.70.10">
    <property type="entry name" value="Acid Proteases"/>
    <property type="match status" value="1"/>
</dbReference>
<feature type="compositionally biased region" description="Low complexity" evidence="2">
    <location>
        <begin position="146"/>
        <end position="160"/>
    </location>
</feature>
<sequence>METNKQRYKELITKRVSAKGQITKFKNYLNNISKEDELSSIQLTELNLKLAKFEALSVRVDELQNDIEVLNPDNIAAEIDERDNIERDIIINMATAKNLLEMFSRKNESEQRRNSWEEHRNSISSESPSLDQFCKFIINRANVLESTNRNSNNTDNSTPSKTHERGSNNSQQNPNQRRAQNNIVKSFASTNNINNNKHKVPKGFSCIVCDDSHRIYDCPTFKSKNIDERMSDVTRYKLCLNCLRQGHAVKDCRFRSCLEPDCNERHNTLLHRPASSAKQIATVQEPVEVVTNFCNKNTSQILLSTAMVVISNPFDHQRVKVRALLDCGSQSSFITESLKTRLKLSSHPIDTLKVIGIGNTLANNVTESCNIVLQSLHNKFKITCSCLVLKELTGRLPKTPIDTGLLQLPKDVQLADPMFHQPADIDVLIGADLFWDILGNKQITLGVNEPKLRSSQLSWIVSGPIQSSVQRKVVHCNHSSVCRYTNSEDNIGKMLTKFWDLEDIPTRASMNKNECESHFLTHTTRTSTGRFCVKLPLKDTADCLGDSYKLAKRRFIKTENRLKRNRTLKLEYTKFINEYEKLGHLTVLKNDYFNKNTIPSYYLCHHAVLKQESESTKLRVVFDGSAPTTSGCSLNDILMVGPTVQDTLFSILLRSRQYKYLLTGDIEKMYRQRVVKYAGIGLDPFY</sequence>
<organism evidence="4 5">
    <name type="scientific">Spodoptera exigua</name>
    <name type="common">Beet armyworm</name>
    <name type="synonym">Noctua fulgens</name>
    <dbReference type="NCBI Taxonomy" id="7107"/>
    <lineage>
        <taxon>Eukaryota</taxon>
        <taxon>Metazoa</taxon>
        <taxon>Ecdysozoa</taxon>
        <taxon>Arthropoda</taxon>
        <taxon>Hexapoda</taxon>
        <taxon>Insecta</taxon>
        <taxon>Pterygota</taxon>
        <taxon>Neoptera</taxon>
        <taxon>Endopterygota</taxon>
        <taxon>Lepidoptera</taxon>
        <taxon>Glossata</taxon>
        <taxon>Ditrysia</taxon>
        <taxon>Noctuoidea</taxon>
        <taxon>Noctuidae</taxon>
        <taxon>Amphipyrinae</taxon>
        <taxon>Spodoptera</taxon>
    </lineage>
</organism>
<dbReference type="PANTHER" id="PTHR47331:SF5">
    <property type="entry name" value="RIBONUCLEASE H"/>
    <property type="match status" value="1"/>
</dbReference>
<dbReference type="Proteomes" id="UP000814243">
    <property type="component" value="Unassembled WGS sequence"/>
</dbReference>
<dbReference type="PANTHER" id="PTHR47331">
    <property type="entry name" value="PHD-TYPE DOMAIN-CONTAINING PROTEIN"/>
    <property type="match status" value="1"/>
</dbReference>
<feature type="region of interest" description="Disordered" evidence="2">
    <location>
        <begin position="106"/>
        <end position="127"/>
    </location>
</feature>
<accession>A0A922MPA0</accession>
<gene>
    <name evidence="4" type="ORF">HF086_008429</name>
</gene>
<dbReference type="GO" id="GO:0008270">
    <property type="term" value="F:zinc ion binding"/>
    <property type="evidence" value="ECO:0007669"/>
    <property type="project" value="UniProtKB-KW"/>
</dbReference>
<dbReference type="InterPro" id="IPR001878">
    <property type="entry name" value="Znf_CCHC"/>
</dbReference>
<reference evidence="4" key="1">
    <citation type="journal article" date="2021" name="G3 (Bethesda)">
        <title>Genome and transcriptome analysis of the beet armyworm Spodoptera exigua reveals targets for pest control. .</title>
        <authorList>
            <person name="Simon S."/>
            <person name="Breeschoten T."/>
            <person name="Jansen H.J."/>
            <person name="Dirks R.P."/>
            <person name="Schranz M.E."/>
            <person name="Ros V.I.D."/>
        </authorList>
    </citation>
    <scope>NUCLEOTIDE SEQUENCE</scope>
    <source>
        <strain evidence="4">TB_SE_WUR_2020</strain>
    </source>
</reference>
<evidence type="ECO:0000313" key="5">
    <source>
        <dbReference type="Proteomes" id="UP000814243"/>
    </source>
</evidence>
<keyword evidence="1" id="KW-0862">Zinc</keyword>
<evidence type="ECO:0000313" key="4">
    <source>
        <dbReference type="EMBL" id="KAH9640193.1"/>
    </source>
</evidence>
<proteinExistence type="predicted"/>
<dbReference type="InterPro" id="IPR021109">
    <property type="entry name" value="Peptidase_aspartic_dom_sf"/>
</dbReference>
<keyword evidence="1" id="KW-0863">Zinc-finger</keyword>
<keyword evidence="1" id="KW-0479">Metal-binding</keyword>
<feature type="domain" description="CCHC-type" evidence="3">
    <location>
        <begin position="239"/>
        <end position="253"/>
    </location>
</feature>
<dbReference type="GO" id="GO:0003676">
    <property type="term" value="F:nucleic acid binding"/>
    <property type="evidence" value="ECO:0007669"/>
    <property type="project" value="InterPro"/>
</dbReference>
<feature type="region of interest" description="Disordered" evidence="2">
    <location>
        <begin position="145"/>
        <end position="179"/>
    </location>
</feature>
<name>A0A922MPA0_SPOEX</name>
<dbReference type="PROSITE" id="PS50158">
    <property type="entry name" value="ZF_CCHC"/>
    <property type="match status" value="1"/>
</dbReference>
<protein>
    <recommendedName>
        <fullName evidence="3">CCHC-type domain-containing protein</fullName>
    </recommendedName>
</protein>
<comment type="caution">
    <text evidence="4">The sequence shown here is derived from an EMBL/GenBank/DDBJ whole genome shotgun (WGS) entry which is preliminary data.</text>
</comment>
<feature type="compositionally biased region" description="Low complexity" evidence="2">
    <location>
        <begin position="167"/>
        <end position="179"/>
    </location>
</feature>